<gene>
    <name evidence="2" type="ORF">TresaDRAFT_1247</name>
</gene>
<organism evidence="2 3">
    <name type="scientific">Treponema saccharophilum DSM 2985</name>
    <dbReference type="NCBI Taxonomy" id="907348"/>
    <lineage>
        <taxon>Bacteria</taxon>
        <taxon>Pseudomonadati</taxon>
        <taxon>Spirochaetota</taxon>
        <taxon>Spirochaetia</taxon>
        <taxon>Spirochaetales</taxon>
        <taxon>Treponemataceae</taxon>
        <taxon>Treponema</taxon>
    </lineage>
</organism>
<dbReference type="AlphaFoldDB" id="H7ELU7"/>
<dbReference type="PATRIC" id="fig|907348.3.peg.1894"/>
<keyword evidence="1" id="KW-0472">Membrane</keyword>
<keyword evidence="1" id="KW-1133">Transmembrane helix</keyword>
<dbReference type="STRING" id="907348.TresaDRAFT_1247"/>
<evidence type="ECO:0000313" key="3">
    <source>
        <dbReference type="Proteomes" id="UP000003571"/>
    </source>
</evidence>
<evidence type="ECO:0008006" key="4">
    <source>
        <dbReference type="Google" id="ProtNLM"/>
    </source>
</evidence>
<feature type="transmembrane region" description="Helical" evidence="1">
    <location>
        <begin position="12"/>
        <end position="34"/>
    </location>
</feature>
<dbReference type="Gene3D" id="3.30.450.20">
    <property type="entry name" value="PAS domain"/>
    <property type="match status" value="1"/>
</dbReference>
<name>H7ELU7_9SPIR</name>
<keyword evidence="1" id="KW-0812">Transmembrane</keyword>
<comment type="caution">
    <text evidence="2">The sequence shown here is derived from an EMBL/GenBank/DDBJ whole genome shotgun (WGS) entry which is preliminary data.</text>
</comment>
<evidence type="ECO:0000256" key="1">
    <source>
        <dbReference type="SAM" id="Phobius"/>
    </source>
</evidence>
<keyword evidence="3" id="KW-1185">Reference proteome</keyword>
<dbReference type="Proteomes" id="UP000003571">
    <property type="component" value="Unassembled WGS sequence"/>
</dbReference>
<dbReference type="RefSeq" id="WP_002705029.1">
    <property type="nucleotide sequence ID" value="NZ_AGRW01000050.1"/>
</dbReference>
<evidence type="ECO:0000313" key="2">
    <source>
        <dbReference type="EMBL" id="EIC01355.1"/>
    </source>
</evidence>
<reference evidence="2 3" key="1">
    <citation type="submission" date="2011-09" db="EMBL/GenBank/DDBJ databases">
        <title>The draft genome of Treponema saccharophilum DSM 2985.</title>
        <authorList>
            <consortium name="US DOE Joint Genome Institute (JGI-PGF)"/>
            <person name="Lucas S."/>
            <person name="Copeland A."/>
            <person name="Lapidus A."/>
            <person name="Glavina del Rio T."/>
            <person name="Dalin E."/>
            <person name="Tice H."/>
            <person name="Bruce D."/>
            <person name="Goodwin L."/>
            <person name="Pitluck S."/>
            <person name="Peters L."/>
            <person name="Kyrpides N."/>
            <person name="Mavromatis K."/>
            <person name="Ivanova N."/>
            <person name="Markowitz V."/>
            <person name="Cheng J.-F."/>
            <person name="Hugenholtz P."/>
            <person name="Woyke T."/>
            <person name="Wu D."/>
            <person name="Gronow S."/>
            <person name="Wellnitz S."/>
            <person name="Brambilla E."/>
            <person name="Klenk H.-P."/>
            <person name="Eisen J.A."/>
        </authorList>
    </citation>
    <scope>NUCLEOTIDE SEQUENCE [LARGE SCALE GENOMIC DNA]</scope>
    <source>
        <strain evidence="2 3">DSM 2985</strain>
    </source>
</reference>
<accession>H7ELU7</accession>
<dbReference type="eggNOG" id="COG0840">
    <property type="taxonomic scope" value="Bacteria"/>
</dbReference>
<dbReference type="EMBL" id="AGRW01000050">
    <property type="protein sequence ID" value="EIC01355.1"/>
    <property type="molecule type" value="Genomic_DNA"/>
</dbReference>
<protein>
    <recommendedName>
        <fullName evidence="4">Methyl-accepting chemotaxis protein</fullName>
    </recommendedName>
</protein>
<proteinExistence type="predicted"/>
<sequence>MIEQNEKKQGKLVYYIIAITVLIIAVLSSLQFFVVKERAKKSVAASYEEVCRRITDAYADVVSIRLSEYIKQMRMYTEADVTKTVDPVEIQSWLIEHASSMTPDFDRIGFIDSSGDFYNDQNSMTNVADRGYFDAIMRQGKPAARSFPISETAYGTKSKKKARYLM</sequence>